<evidence type="ECO:0000313" key="3">
    <source>
        <dbReference type="EMBL" id="CAD9558761.1"/>
    </source>
</evidence>
<dbReference type="PROSITE" id="PS50800">
    <property type="entry name" value="SAP"/>
    <property type="match status" value="1"/>
</dbReference>
<feature type="domain" description="SAP" evidence="2">
    <location>
        <begin position="237"/>
        <end position="271"/>
    </location>
</feature>
<sequence length="285" mass="31281">MKTTTSALLCISAVALQHQHKNSQLVSAFSPTTTTTTTGSRQSRAIIRNRCFQRNSKSSSGVGESEMAKLERTVKADTQERLDLKAVTNLSAKAFDTGRDTPESIQQEIQNPWKVSIAAGAVAFFASLTMSHSVPLAGLCFGAAFLAAQWDPVDEDSVAGPIARTVGRNAIRAQPKIKAVAKAAMSDVDEVNGYYSQEMKELQKRVQALERENQVLTQENEEYRLKLARRDAVDRSMSSFNLDELKDMARTSGVPLTGTKAELMMRLIEAEIIVPKMDVSKKKPN</sequence>
<name>A0A7S2JVF0_9STRA</name>
<dbReference type="InterPro" id="IPR036361">
    <property type="entry name" value="SAP_dom_sf"/>
</dbReference>
<accession>A0A7S2JVF0</accession>
<dbReference type="SUPFAM" id="SSF68906">
    <property type="entry name" value="SAP domain"/>
    <property type="match status" value="1"/>
</dbReference>
<protein>
    <recommendedName>
        <fullName evidence="2">SAP domain-containing protein</fullName>
    </recommendedName>
</protein>
<dbReference type="AlphaFoldDB" id="A0A7S2JVF0"/>
<dbReference type="Pfam" id="PF02037">
    <property type="entry name" value="SAP"/>
    <property type="match status" value="1"/>
</dbReference>
<dbReference type="EMBL" id="HBGY01002690">
    <property type="protein sequence ID" value="CAD9558761.1"/>
    <property type="molecule type" value="Transcribed_RNA"/>
</dbReference>
<dbReference type="InterPro" id="IPR003034">
    <property type="entry name" value="SAP_dom"/>
</dbReference>
<reference evidence="3" key="1">
    <citation type="submission" date="2021-01" db="EMBL/GenBank/DDBJ databases">
        <authorList>
            <person name="Corre E."/>
            <person name="Pelletier E."/>
            <person name="Niang G."/>
            <person name="Scheremetjew M."/>
            <person name="Finn R."/>
            <person name="Kale V."/>
            <person name="Holt S."/>
            <person name="Cochrane G."/>
            <person name="Meng A."/>
            <person name="Brown T."/>
            <person name="Cohen L."/>
        </authorList>
    </citation>
    <scope>NUCLEOTIDE SEQUENCE</scope>
    <source>
        <strain evidence="3">B650</strain>
    </source>
</reference>
<gene>
    <name evidence="3" type="ORF">LDAN0321_LOCUS1747</name>
</gene>
<feature type="coiled-coil region" evidence="1">
    <location>
        <begin position="192"/>
        <end position="226"/>
    </location>
</feature>
<keyword evidence="1" id="KW-0175">Coiled coil</keyword>
<evidence type="ECO:0000256" key="1">
    <source>
        <dbReference type="SAM" id="Coils"/>
    </source>
</evidence>
<proteinExistence type="predicted"/>
<evidence type="ECO:0000259" key="2">
    <source>
        <dbReference type="PROSITE" id="PS50800"/>
    </source>
</evidence>
<dbReference type="Gene3D" id="1.10.720.30">
    <property type="entry name" value="SAP domain"/>
    <property type="match status" value="1"/>
</dbReference>
<organism evidence="3">
    <name type="scientific">Leptocylindrus danicus</name>
    <dbReference type="NCBI Taxonomy" id="163516"/>
    <lineage>
        <taxon>Eukaryota</taxon>
        <taxon>Sar</taxon>
        <taxon>Stramenopiles</taxon>
        <taxon>Ochrophyta</taxon>
        <taxon>Bacillariophyta</taxon>
        <taxon>Coscinodiscophyceae</taxon>
        <taxon>Chaetocerotophycidae</taxon>
        <taxon>Leptocylindrales</taxon>
        <taxon>Leptocylindraceae</taxon>
        <taxon>Leptocylindrus</taxon>
    </lineage>
</organism>